<feature type="short sequence motif" description="HXTX 2" evidence="2">
    <location>
        <begin position="121"/>
        <end position="124"/>
    </location>
</feature>
<evidence type="ECO:0000313" key="4">
    <source>
        <dbReference type="Proteomes" id="UP000182983"/>
    </source>
</evidence>
<comment type="catalytic activity">
    <reaction evidence="2">
        <text>a 3'-end 2',3'-cyclophospho-ribonucleotide-RNA + H2O = a 3'-end 2'-phospho-ribonucleotide-RNA + H(+)</text>
        <dbReference type="Rhea" id="RHEA:11828"/>
        <dbReference type="Rhea" id="RHEA-COMP:10464"/>
        <dbReference type="Rhea" id="RHEA-COMP:17353"/>
        <dbReference type="ChEBI" id="CHEBI:15377"/>
        <dbReference type="ChEBI" id="CHEBI:15378"/>
        <dbReference type="ChEBI" id="CHEBI:83064"/>
        <dbReference type="ChEBI" id="CHEBI:173113"/>
        <dbReference type="EC" id="3.1.4.58"/>
    </reaction>
</comment>
<evidence type="ECO:0000313" key="3">
    <source>
        <dbReference type="EMBL" id="SEH52435.1"/>
    </source>
</evidence>
<organism evidence="3 4">
    <name type="scientific">Magnetospirillum fulvum</name>
    <name type="common">Rhodospirillum fulvum</name>
    <dbReference type="NCBI Taxonomy" id="1082"/>
    <lineage>
        <taxon>Bacteria</taxon>
        <taxon>Pseudomonadati</taxon>
        <taxon>Pseudomonadota</taxon>
        <taxon>Alphaproteobacteria</taxon>
        <taxon>Rhodospirillales</taxon>
        <taxon>Rhodospirillaceae</taxon>
        <taxon>Magnetospirillum</taxon>
    </lineage>
</organism>
<dbReference type="OrthoDB" id="9793819at2"/>
<keyword evidence="4" id="KW-1185">Reference proteome</keyword>
<name>A0A1H6J0Z0_MAGFU</name>
<dbReference type="GO" id="GO:0016874">
    <property type="term" value="F:ligase activity"/>
    <property type="evidence" value="ECO:0007669"/>
    <property type="project" value="UniProtKB-KW"/>
</dbReference>
<keyword evidence="3" id="KW-0436">Ligase</keyword>
<dbReference type="EC" id="3.1.4.58" evidence="2"/>
<comment type="function">
    <text evidence="2">Hydrolyzes RNA 2',3'-cyclic phosphodiester to an RNA 2'-phosphomonoester.</text>
</comment>
<dbReference type="Gene3D" id="3.90.1140.10">
    <property type="entry name" value="Cyclic phosphodiesterase"/>
    <property type="match status" value="1"/>
</dbReference>
<dbReference type="RefSeq" id="WP_074769599.1">
    <property type="nucleotide sequence ID" value="NZ_FNWO01000012.1"/>
</dbReference>
<dbReference type="EMBL" id="FNWO01000012">
    <property type="protein sequence ID" value="SEH52435.1"/>
    <property type="molecule type" value="Genomic_DNA"/>
</dbReference>
<comment type="similarity">
    <text evidence="2">Belongs to the 2H phosphoesterase superfamily. ThpR family.</text>
</comment>
<accession>A0A1H6J0Z0</accession>
<evidence type="ECO:0000256" key="2">
    <source>
        <dbReference type="HAMAP-Rule" id="MF_01940"/>
    </source>
</evidence>
<dbReference type="Proteomes" id="UP000182983">
    <property type="component" value="Unassembled WGS sequence"/>
</dbReference>
<feature type="short sequence motif" description="HXTX 1" evidence="2">
    <location>
        <begin position="37"/>
        <end position="40"/>
    </location>
</feature>
<dbReference type="PANTHER" id="PTHR35561:SF1">
    <property type="entry name" value="RNA 2',3'-CYCLIC PHOSPHODIESTERASE"/>
    <property type="match status" value="1"/>
</dbReference>
<keyword evidence="1 2" id="KW-0378">Hydrolase</keyword>
<dbReference type="Pfam" id="PF13563">
    <property type="entry name" value="2_5_RNA_ligase2"/>
    <property type="match status" value="1"/>
</dbReference>
<dbReference type="HAMAP" id="MF_01940">
    <property type="entry name" value="RNA_CPDase"/>
    <property type="match status" value="1"/>
</dbReference>
<proteinExistence type="inferred from homology"/>
<dbReference type="PANTHER" id="PTHR35561">
    <property type="entry name" value="RNA 2',3'-CYCLIC PHOSPHODIESTERASE"/>
    <property type="match status" value="1"/>
</dbReference>
<protein>
    <recommendedName>
        <fullName evidence="2">RNA 2',3'-cyclic phosphodiesterase</fullName>
        <shortName evidence="2">RNA 2',3'-CPDase</shortName>
        <ecNumber evidence="2">3.1.4.58</ecNumber>
    </recommendedName>
</protein>
<dbReference type="InterPro" id="IPR009097">
    <property type="entry name" value="Cyclic_Pdiesterase"/>
</dbReference>
<dbReference type="AlphaFoldDB" id="A0A1H6J0Z0"/>
<reference evidence="4" key="1">
    <citation type="submission" date="2016-10" db="EMBL/GenBank/DDBJ databases">
        <authorList>
            <person name="Varghese N."/>
            <person name="Submissions S."/>
        </authorList>
    </citation>
    <scope>NUCLEOTIDE SEQUENCE [LARGE SCALE GENOMIC DNA]</scope>
    <source>
        <strain evidence="4">DSM 13234</strain>
    </source>
</reference>
<evidence type="ECO:0000256" key="1">
    <source>
        <dbReference type="ARBA" id="ARBA00022801"/>
    </source>
</evidence>
<dbReference type="SUPFAM" id="SSF55144">
    <property type="entry name" value="LigT-like"/>
    <property type="match status" value="1"/>
</dbReference>
<feature type="active site" description="Proton acceptor" evidence="2">
    <location>
        <position position="121"/>
    </location>
</feature>
<dbReference type="InterPro" id="IPR004175">
    <property type="entry name" value="RNA_CPDase"/>
</dbReference>
<sequence>MIRLFVGLDLPPDLAERLTASNGGVPGARWIEPRNLHLTLRFAGEIDETSAEDLHDALCRVEQAPFTLTLGGLGLFGSRRRAHALWRGIERSEALDLLARRVEAASIRAGLPPEPRRFVPHITLARLSAGATPERVQRWLETLPPPETLAVDRFTLFQSRLGQGGAEYDRLTTYALGTGNAVRGGLSDADAFG</sequence>
<dbReference type="GO" id="GO:0008664">
    <property type="term" value="F:RNA 2',3'-cyclic 3'-phosphodiesterase activity"/>
    <property type="evidence" value="ECO:0007669"/>
    <property type="project" value="UniProtKB-EC"/>
</dbReference>
<gene>
    <name evidence="3" type="ORF">SAMN04244559_02791</name>
</gene>
<feature type="active site" description="Proton donor" evidence="2">
    <location>
        <position position="37"/>
    </location>
</feature>
<dbReference type="GO" id="GO:0004113">
    <property type="term" value="F:2',3'-cyclic-nucleotide 3'-phosphodiesterase activity"/>
    <property type="evidence" value="ECO:0007669"/>
    <property type="project" value="InterPro"/>
</dbReference>
<dbReference type="NCBIfam" id="TIGR02258">
    <property type="entry name" value="2_5_ligase"/>
    <property type="match status" value="1"/>
</dbReference>